<dbReference type="Proteomes" id="UP001321766">
    <property type="component" value="Chromosome"/>
</dbReference>
<keyword evidence="2" id="KW-0732">Signal</keyword>
<feature type="chain" id="PRO_5045075902" evidence="2">
    <location>
        <begin position="44"/>
        <end position="240"/>
    </location>
</feature>
<name>A0ABN6SC82_9BIFI</name>
<gene>
    <name evidence="4" type="ORF">KIM372_06630</name>
</gene>
<evidence type="ECO:0000259" key="3">
    <source>
        <dbReference type="Pfam" id="PF04536"/>
    </source>
</evidence>
<evidence type="ECO:0000256" key="2">
    <source>
        <dbReference type="SAM" id="SignalP"/>
    </source>
</evidence>
<keyword evidence="1" id="KW-0472">Membrane</keyword>
<feature type="domain" description="TPM" evidence="3">
    <location>
        <begin position="67"/>
        <end position="152"/>
    </location>
</feature>
<dbReference type="Gene3D" id="3.10.310.50">
    <property type="match status" value="1"/>
</dbReference>
<keyword evidence="1" id="KW-0812">Transmembrane</keyword>
<feature type="transmembrane region" description="Helical" evidence="1">
    <location>
        <begin position="198"/>
        <end position="220"/>
    </location>
</feature>
<reference evidence="4 5" key="1">
    <citation type="journal article" date="2023" name="Microbiol. Spectr.">
        <title>Symbiosis of Carpenter Bees with Uncharacterized Lactic Acid Bacteria Showing NAD Auxotrophy.</title>
        <authorList>
            <person name="Kawasaki S."/>
            <person name="Ozawa K."/>
            <person name="Mori T."/>
            <person name="Yamamoto A."/>
            <person name="Ito M."/>
            <person name="Ohkuma M."/>
            <person name="Sakamoto M."/>
            <person name="Matsutani M."/>
        </authorList>
    </citation>
    <scope>NUCLEOTIDE SEQUENCE [LARGE SCALE GENOMIC DNA]</scope>
    <source>
        <strain evidence="4 5">Kim37-2</strain>
    </source>
</reference>
<dbReference type="InterPro" id="IPR007621">
    <property type="entry name" value="TPM_dom"/>
</dbReference>
<evidence type="ECO:0000313" key="4">
    <source>
        <dbReference type="EMBL" id="BDR52756.1"/>
    </source>
</evidence>
<organism evidence="4 5">
    <name type="scientific">Bombiscardovia nodaiensis</name>
    <dbReference type="NCBI Taxonomy" id="2932181"/>
    <lineage>
        <taxon>Bacteria</taxon>
        <taxon>Bacillati</taxon>
        <taxon>Actinomycetota</taxon>
        <taxon>Actinomycetes</taxon>
        <taxon>Bifidobacteriales</taxon>
        <taxon>Bifidobacteriaceae</taxon>
        <taxon>Bombiscardovia</taxon>
    </lineage>
</organism>
<proteinExistence type="predicted"/>
<feature type="signal peptide" evidence="2">
    <location>
        <begin position="1"/>
        <end position="43"/>
    </location>
</feature>
<keyword evidence="5" id="KW-1185">Reference proteome</keyword>
<protein>
    <submittedName>
        <fullName evidence="4">Membrane protein</fullName>
    </submittedName>
</protein>
<dbReference type="EMBL" id="AP026798">
    <property type="protein sequence ID" value="BDR52756.1"/>
    <property type="molecule type" value="Genomic_DNA"/>
</dbReference>
<keyword evidence="1" id="KW-1133">Transmembrane helix</keyword>
<dbReference type="Pfam" id="PF04536">
    <property type="entry name" value="TPM_phosphatase"/>
    <property type="match status" value="1"/>
</dbReference>
<accession>A0ABN6SC82</accession>
<evidence type="ECO:0000313" key="5">
    <source>
        <dbReference type="Proteomes" id="UP001321766"/>
    </source>
</evidence>
<sequence>MNVDKCSQVVPNGLNSSWRRVAVLLLVTLCSLGMVVLASPAWADTGSDQAPTGDTQAQVGSLTEQITDTQNLLGTNVGAVTDAIERTQRDTGVHVRLLYLPNFYKGSNPDKWASQVLESSHPKANTVLLAVASQDGSLVVAVSANSEDWLKQQKTVDDLSAAALKPISDQSSPDWVGSAQALMKQVALNKQIHDRRMWWIYAVAATVILVASGAGLGIWLRSHKHKTQPSHSRHSGNSQE</sequence>
<evidence type="ECO:0000256" key="1">
    <source>
        <dbReference type="SAM" id="Phobius"/>
    </source>
</evidence>